<keyword evidence="3" id="KW-1185">Reference proteome</keyword>
<evidence type="ECO:0000313" key="3">
    <source>
        <dbReference type="Proteomes" id="UP001458880"/>
    </source>
</evidence>
<comment type="caution">
    <text evidence="2">The sequence shown here is derived from an EMBL/GenBank/DDBJ whole genome shotgun (WGS) entry which is preliminary data.</text>
</comment>
<feature type="region of interest" description="Disordered" evidence="1">
    <location>
        <begin position="1"/>
        <end position="30"/>
    </location>
</feature>
<dbReference type="Proteomes" id="UP001458880">
    <property type="component" value="Unassembled WGS sequence"/>
</dbReference>
<gene>
    <name evidence="2" type="ORF">QE152_g4219</name>
</gene>
<sequence length="102" mass="11942">MKHIEETIIQSDGESVNEFGESDDEENAATNMKHIEETIVAPSQNISDSEEDDEKDLPLSHLLPKDIFTPLHKIYLILRKMTRKTSHYHIYYRKIYLLGRNL</sequence>
<name>A0AAW1N1N5_POPJA</name>
<dbReference type="EMBL" id="JASPKY010000020">
    <property type="protein sequence ID" value="KAK9752472.1"/>
    <property type="molecule type" value="Genomic_DNA"/>
</dbReference>
<reference evidence="2 3" key="1">
    <citation type="journal article" date="2024" name="BMC Genomics">
        <title>De novo assembly and annotation of Popillia japonica's genome with initial clues to its potential as an invasive pest.</title>
        <authorList>
            <person name="Cucini C."/>
            <person name="Boschi S."/>
            <person name="Funari R."/>
            <person name="Cardaioli E."/>
            <person name="Iannotti N."/>
            <person name="Marturano G."/>
            <person name="Paoli F."/>
            <person name="Bruttini M."/>
            <person name="Carapelli A."/>
            <person name="Frati F."/>
            <person name="Nardi F."/>
        </authorList>
    </citation>
    <scope>NUCLEOTIDE SEQUENCE [LARGE SCALE GENOMIC DNA]</scope>
    <source>
        <strain evidence="2">DMR45628</strain>
    </source>
</reference>
<evidence type="ECO:0000313" key="2">
    <source>
        <dbReference type="EMBL" id="KAK9752472.1"/>
    </source>
</evidence>
<protein>
    <submittedName>
        <fullName evidence="2">Uncharacterized protein</fullName>
    </submittedName>
</protein>
<evidence type="ECO:0000256" key="1">
    <source>
        <dbReference type="SAM" id="MobiDB-lite"/>
    </source>
</evidence>
<dbReference type="AlphaFoldDB" id="A0AAW1N1N5"/>
<proteinExistence type="predicted"/>
<organism evidence="2 3">
    <name type="scientific">Popillia japonica</name>
    <name type="common">Japanese beetle</name>
    <dbReference type="NCBI Taxonomy" id="7064"/>
    <lineage>
        <taxon>Eukaryota</taxon>
        <taxon>Metazoa</taxon>
        <taxon>Ecdysozoa</taxon>
        <taxon>Arthropoda</taxon>
        <taxon>Hexapoda</taxon>
        <taxon>Insecta</taxon>
        <taxon>Pterygota</taxon>
        <taxon>Neoptera</taxon>
        <taxon>Endopterygota</taxon>
        <taxon>Coleoptera</taxon>
        <taxon>Polyphaga</taxon>
        <taxon>Scarabaeiformia</taxon>
        <taxon>Scarabaeidae</taxon>
        <taxon>Rutelinae</taxon>
        <taxon>Popillia</taxon>
    </lineage>
</organism>
<accession>A0AAW1N1N5</accession>